<dbReference type="Proteomes" id="UP000692954">
    <property type="component" value="Unassembled WGS sequence"/>
</dbReference>
<evidence type="ECO:0000256" key="2">
    <source>
        <dbReference type="ARBA" id="ARBA00022679"/>
    </source>
</evidence>
<feature type="cross-link" description="Glycyl lysine isopeptide (Lys-Gly) (interchain with G-Cter in SUMO2)" evidence="8">
    <location>
        <position position="203"/>
    </location>
</feature>
<feature type="binding site" evidence="7 9">
    <location>
        <position position="110"/>
    </location>
    <ligand>
        <name>ATP</name>
        <dbReference type="ChEBI" id="CHEBI:30616"/>
    </ligand>
</feature>
<evidence type="ECO:0000256" key="3">
    <source>
        <dbReference type="ARBA" id="ARBA00022741"/>
    </source>
</evidence>
<name>A0A8S1P1L5_9CILI</name>
<dbReference type="OrthoDB" id="6513151at2759"/>
<protein>
    <recommendedName>
        <fullName evidence="10">Protein kinase domain-containing protein</fullName>
    </recommendedName>
</protein>
<dbReference type="InterPro" id="IPR030616">
    <property type="entry name" value="Aur-like"/>
</dbReference>
<keyword evidence="2" id="KW-0808">Transferase</keyword>
<feature type="domain" description="Protein kinase" evidence="10">
    <location>
        <begin position="80"/>
        <end position="345"/>
    </location>
</feature>
<dbReference type="Pfam" id="PF00069">
    <property type="entry name" value="Pkinase"/>
    <property type="match status" value="1"/>
</dbReference>
<sequence>MIQSQPQQSQFQKRMQKIKGFLNSESNFSPLEEITERKTKTPLLTQYQQQSSDLSDHDTQYNNVENNQIGLKNNSFLDEYTLGEKLGEGTNGVVWLCWPKKDDKVKYAVKVIPTDDEEIINIVKQAFINSQLLKSPFIAKCYKLFIEQTKLYMLMEWVPCSSLETLLKQNQKLKEKQVQQIALTLLKAVKCLHKAGVCHRDIKPDNIQVFKDYQIKLIDFGVSRRFVTINQNTLRYNRNKMMTITGNIHYRAPEVYRDYGYDSQIDLWSIGVVIYQCLTGILPYSSEYTGDLIEILSQKEPQLKPFHHQAFLDLPTSCRDFIKRLMMWNPLKRLNASEALRHIWVPTHTLPNKIKIVKDDIDVSKSSQNSDLYNKTLINSAMMLNQELTNTLTKSRKFDAIQEEETPKELNKSLEVSINALHNTQDSLKQKLEQFKLQASTQIHQRVGEKKETIKYINTITIFESEKNMSIDDLNPNMETSINVRSQHIKPCKNIKELFGLNLCVSQVSLTQIEDLPENDIQLFQSKQIDPDLLDQLSQFEQ</sequence>
<keyword evidence="1" id="KW-0723">Serine/threonine-protein kinase</keyword>
<comment type="caution">
    <text evidence="11">The sequence shown here is derived from an EMBL/GenBank/DDBJ whole genome shotgun (WGS) entry which is preliminary data.</text>
</comment>
<keyword evidence="3 7" id="KW-0547">Nucleotide-binding</keyword>
<accession>A0A8S1P1L5</accession>
<dbReference type="AlphaFoldDB" id="A0A8S1P1L5"/>
<proteinExistence type="predicted"/>
<dbReference type="EMBL" id="CAJJDN010000067">
    <property type="protein sequence ID" value="CAD8097026.1"/>
    <property type="molecule type" value="Genomic_DNA"/>
</dbReference>
<evidence type="ECO:0000256" key="9">
    <source>
        <dbReference type="PROSITE-ProRule" id="PRU10141"/>
    </source>
</evidence>
<dbReference type="PANTHER" id="PTHR24350">
    <property type="entry name" value="SERINE/THREONINE-PROTEIN KINASE IAL-RELATED"/>
    <property type="match status" value="1"/>
</dbReference>
<keyword evidence="12" id="KW-1185">Reference proteome</keyword>
<evidence type="ECO:0000259" key="10">
    <source>
        <dbReference type="PROSITE" id="PS50011"/>
    </source>
</evidence>
<evidence type="ECO:0000256" key="5">
    <source>
        <dbReference type="ARBA" id="ARBA00022840"/>
    </source>
</evidence>
<keyword evidence="5 7" id="KW-0067">ATP-binding</keyword>
<evidence type="ECO:0000256" key="7">
    <source>
        <dbReference type="PIRSR" id="PIRSR630616-2"/>
    </source>
</evidence>
<organism evidence="11 12">
    <name type="scientific">Paramecium sonneborni</name>
    <dbReference type="NCBI Taxonomy" id="65129"/>
    <lineage>
        <taxon>Eukaryota</taxon>
        <taxon>Sar</taxon>
        <taxon>Alveolata</taxon>
        <taxon>Ciliophora</taxon>
        <taxon>Intramacronucleata</taxon>
        <taxon>Oligohymenophorea</taxon>
        <taxon>Peniculida</taxon>
        <taxon>Parameciidae</taxon>
        <taxon>Paramecium</taxon>
    </lineage>
</organism>
<feature type="active site" description="Proton acceptor" evidence="6">
    <location>
        <position position="201"/>
    </location>
</feature>
<dbReference type="PROSITE" id="PS50011">
    <property type="entry name" value="PROTEIN_KINASE_DOM"/>
    <property type="match status" value="1"/>
</dbReference>
<dbReference type="SMART" id="SM00220">
    <property type="entry name" value="S_TKc"/>
    <property type="match status" value="1"/>
</dbReference>
<dbReference type="GO" id="GO:0005524">
    <property type="term" value="F:ATP binding"/>
    <property type="evidence" value="ECO:0007669"/>
    <property type="project" value="UniProtKB-UniRule"/>
</dbReference>
<dbReference type="InterPro" id="IPR017441">
    <property type="entry name" value="Protein_kinase_ATP_BS"/>
</dbReference>
<keyword evidence="4" id="KW-0418">Kinase</keyword>
<dbReference type="InterPro" id="IPR000719">
    <property type="entry name" value="Prot_kinase_dom"/>
</dbReference>
<gene>
    <name evidence="11" type="ORF">PSON_ATCC_30995.1.T0670200</name>
</gene>
<feature type="binding site" evidence="7">
    <location>
        <position position="219"/>
    </location>
    <ligand>
        <name>ATP</name>
        <dbReference type="ChEBI" id="CHEBI:30616"/>
    </ligand>
</feature>
<reference evidence="11" key="1">
    <citation type="submission" date="2021-01" db="EMBL/GenBank/DDBJ databases">
        <authorList>
            <consortium name="Genoscope - CEA"/>
            <person name="William W."/>
        </authorList>
    </citation>
    <scope>NUCLEOTIDE SEQUENCE</scope>
</reference>
<dbReference type="PROSITE" id="PS00107">
    <property type="entry name" value="PROTEIN_KINASE_ATP"/>
    <property type="match status" value="1"/>
</dbReference>
<evidence type="ECO:0000256" key="4">
    <source>
        <dbReference type="ARBA" id="ARBA00022777"/>
    </source>
</evidence>
<dbReference type="GO" id="GO:0004674">
    <property type="term" value="F:protein serine/threonine kinase activity"/>
    <property type="evidence" value="ECO:0007669"/>
    <property type="project" value="UniProtKB-KW"/>
</dbReference>
<evidence type="ECO:0000256" key="6">
    <source>
        <dbReference type="PIRSR" id="PIRSR630616-1"/>
    </source>
</evidence>
<evidence type="ECO:0000256" key="1">
    <source>
        <dbReference type="ARBA" id="ARBA00022527"/>
    </source>
</evidence>
<evidence type="ECO:0000313" key="11">
    <source>
        <dbReference type="EMBL" id="CAD8097026.1"/>
    </source>
</evidence>
<evidence type="ECO:0000256" key="8">
    <source>
        <dbReference type="PIRSR" id="PIRSR630616-3"/>
    </source>
</evidence>
<evidence type="ECO:0000313" key="12">
    <source>
        <dbReference type="Proteomes" id="UP000692954"/>
    </source>
</evidence>